<gene>
    <name evidence="2" type="ORF">QR680_000429</name>
</gene>
<reference evidence="2" key="1">
    <citation type="submission" date="2023-06" db="EMBL/GenBank/DDBJ databases">
        <title>Genomic analysis of the entomopathogenic nematode Steinernema hermaphroditum.</title>
        <authorList>
            <person name="Schwarz E.M."/>
            <person name="Heppert J.K."/>
            <person name="Baniya A."/>
            <person name="Schwartz H.T."/>
            <person name="Tan C.-H."/>
            <person name="Antoshechkin I."/>
            <person name="Sternberg P.W."/>
            <person name="Goodrich-Blair H."/>
            <person name="Dillman A.R."/>
        </authorList>
    </citation>
    <scope>NUCLEOTIDE SEQUENCE</scope>
    <source>
        <strain evidence="2">PS9179</strain>
        <tissue evidence="2">Whole animal</tissue>
    </source>
</reference>
<keyword evidence="3" id="KW-1185">Reference proteome</keyword>
<accession>A0AA39GUK4</accession>
<keyword evidence="1" id="KW-1133">Transmembrane helix</keyword>
<evidence type="ECO:0000313" key="2">
    <source>
        <dbReference type="EMBL" id="KAK0393848.1"/>
    </source>
</evidence>
<feature type="transmembrane region" description="Helical" evidence="1">
    <location>
        <begin position="154"/>
        <end position="173"/>
    </location>
</feature>
<dbReference type="AlphaFoldDB" id="A0AA39GUK4"/>
<evidence type="ECO:0000256" key="1">
    <source>
        <dbReference type="SAM" id="Phobius"/>
    </source>
</evidence>
<keyword evidence="1" id="KW-0812">Transmembrane</keyword>
<dbReference type="EMBL" id="JAUCMV010000005">
    <property type="protein sequence ID" value="KAK0393848.1"/>
    <property type="molecule type" value="Genomic_DNA"/>
</dbReference>
<comment type="caution">
    <text evidence="2">The sequence shown here is derived from an EMBL/GenBank/DDBJ whole genome shotgun (WGS) entry which is preliminary data.</text>
</comment>
<proteinExistence type="predicted"/>
<sequence length="174" mass="19308">MAMENQLQCARKSLLLEHGSDLSANIARPSDIEFLLTYEEIFIAKIKDLSPLSLSILCSSTSYLDQLPLLDLFNRFISSALQPDPLISPRGSAQELPPSASGKSHSSSMPIQNCPSWIGIDDGLHHTAWMKSCILDIFSAFTGFFRFFLTFRNIILTLLFASLVDFAPSTYVIS</sequence>
<keyword evidence="1" id="KW-0472">Membrane</keyword>
<evidence type="ECO:0000313" key="3">
    <source>
        <dbReference type="Proteomes" id="UP001175271"/>
    </source>
</evidence>
<protein>
    <submittedName>
        <fullName evidence="2">Uncharacterized protein</fullName>
    </submittedName>
</protein>
<organism evidence="2 3">
    <name type="scientific">Steinernema hermaphroditum</name>
    <dbReference type="NCBI Taxonomy" id="289476"/>
    <lineage>
        <taxon>Eukaryota</taxon>
        <taxon>Metazoa</taxon>
        <taxon>Ecdysozoa</taxon>
        <taxon>Nematoda</taxon>
        <taxon>Chromadorea</taxon>
        <taxon>Rhabditida</taxon>
        <taxon>Tylenchina</taxon>
        <taxon>Panagrolaimomorpha</taxon>
        <taxon>Strongyloidoidea</taxon>
        <taxon>Steinernematidae</taxon>
        <taxon>Steinernema</taxon>
    </lineage>
</organism>
<dbReference type="Proteomes" id="UP001175271">
    <property type="component" value="Unassembled WGS sequence"/>
</dbReference>
<name>A0AA39GUK4_9BILA</name>